<reference evidence="10" key="1">
    <citation type="submission" date="2022-01" db="EMBL/GenBank/DDBJ databases">
        <authorList>
            <person name="King R."/>
        </authorList>
    </citation>
    <scope>NUCLEOTIDE SEQUENCE</scope>
</reference>
<evidence type="ECO:0000256" key="3">
    <source>
        <dbReference type="ARBA" id="ARBA00022692"/>
    </source>
</evidence>
<feature type="transmembrane region" description="Helical" evidence="8">
    <location>
        <begin position="1104"/>
        <end position="1125"/>
    </location>
</feature>
<dbReference type="InterPro" id="IPR056198">
    <property type="entry name" value="LBD_receptor"/>
</dbReference>
<keyword evidence="5 8" id="KW-0472">Membrane</keyword>
<evidence type="ECO:0000256" key="4">
    <source>
        <dbReference type="ARBA" id="ARBA00022989"/>
    </source>
</evidence>
<feature type="transmembrane region" description="Helical" evidence="8">
    <location>
        <begin position="389"/>
        <end position="405"/>
    </location>
</feature>
<evidence type="ECO:0000256" key="1">
    <source>
        <dbReference type="ARBA" id="ARBA00004651"/>
    </source>
</evidence>
<comment type="subcellular location">
    <subcellularLocation>
        <location evidence="1">Cell membrane</location>
        <topology evidence="1">Multi-pass membrane protein</topology>
    </subcellularLocation>
</comment>
<keyword evidence="11" id="KW-1185">Reference proteome</keyword>
<keyword evidence="3 8" id="KW-0812">Transmembrane</keyword>
<keyword evidence="7" id="KW-0325">Glycoprotein</keyword>
<dbReference type="AlphaFoldDB" id="A0A9N9RGH2"/>
<feature type="domain" description="Putative ionotropic receptor ligand binding" evidence="9">
    <location>
        <begin position="15"/>
        <end position="199"/>
    </location>
</feature>
<feature type="transmembrane region" description="Helical" evidence="8">
    <location>
        <begin position="899"/>
        <end position="916"/>
    </location>
</feature>
<evidence type="ECO:0000313" key="11">
    <source>
        <dbReference type="Proteomes" id="UP001153620"/>
    </source>
</evidence>
<dbReference type="Gene3D" id="3.40.190.10">
    <property type="entry name" value="Periplasmic binding protein-like II"/>
    <property type="match status" value="1"/>
</dbReference>
<feature type="domain" description="Putative ionotropic receptor ligand binding" evidence="9">
    <location>
        <begin position="601"/>
        <end position="765"/>
    </location>
</feature>
<sequence>MVSSDLGYFGSPIYSTPLSRAVIDYIANFYYSISTTVNMFYISSLENLNKTLDVMNEILYHVKMDAVVHIDNLPDFKLSEWKRISNIIFVDSLESFQLIYEHIDPVHFEYQGCYLIVVTVQVSEIFFITLKMFEALWTKKITNSNILFMSSGSDNEANMYTYYPYSNNYCESVIPIQLNKFIGHHWMNNIDYFPKKLTNFYGCPLRIATYSNPPFMIINNVKNSSVLVNGFEGYLLRVLAQRFNFKMDLLYPKEPGSIFKNGSTTGAIKMVLDSKVNFTIGFFASTPVRDAIMQPSYVYYTTNLIWIIPPGKPQSALKKLTNPLKYYVWVMTLLSIVIGFIVIALVKMQPRSIQRFIFGKKTQSPGLNLLNIILGNSVRQVPMRNFSRSLFLLASIYFFLIRTSYNSGLVKFIQMDTREKHMMTTPQMIKENFKFYVKNTSQHYIQHMPEILNRSILLPLPEFNLKLRDVIKDPYFHGAFLTTTAHLTYRNLKVYPEQFHEFAPEPVYRVNIVIYMRFGSCLRLYIDEMLLKLLSNGLIDKYASIFIDNRYLKRSNDDNLEILSFAQLSGAFQLLICGLLAGLFTFCVKSDLKDFGFPRYSTAMSRAVIDYILNFYSKSSSSVNMYHISEQANFNNNSAMINEVLNHINANIVVQVDNLEAFNKIYEKLDYRHFDFEGYYLISLTGHDNDIYFTMLKVFEALWIKKIINANILFMPPENVNEALLFTYYPYSNYYCENAVPIQLNQYRGDQWMNDIDYFPAKLTNFYGCHLHVATHNNPPFMIIITDENGVVSVDGVESAIKLVVDYKVNFTLGFFASLAIRDAIMQPSYVYYTTNILWIVPPGKPQSALEKLANPLKYFVWVLTLLTIVIGFIVIAVVKMQPLVVQKFVFGNKTQSPGMNFIIVVLGNSLHQIPMRNFSRFLLLLATIYFFIIRTCYSSGLVKFMQMDTRDQHMMTTAQMVEENYTFYMKRTTYPYISNMPEVVERSVLLPVPDFNSKLRDVTKDPYYHGAFLTTTGHLAYRNMKVYPNHFHEFAPEVIYTLNIVLYMGFGSCLTQYFNEMLLKFLSSGLINKWTSEFIDRKYLKRPVDDELKSLSLDQLEGAFQLLVCGLIIGFITFCFEVLIGKDMLGRIRRHELQKLLKNGEDSQKIKT</sequence>
<dbReference type="EMBL" id="OU895877">
    <property type="protein sequence ID" value="CAG9797465.1"/>
    <property type="molecule type" value="Genomic_DNA"/>
</dbReference>
<evidence type="ECO:0000313" key="10">
    <source>
        <dbReference type="EMBL" id="CAG9797465.1"/>
    </source>
</evidence>
<evidence type="ECO:0000259" key="9">
    <source>
        <dbReference type="Pfam" id="PF24061"/>
    </source>
</evidence>
<organism evidence="10 11">
    <name type="scientific">Chironomus riparius</name>
    <dbReference type="NCBI Taxonomy" id="315576"/>
    <lineage>
        <taxon>Eukaryota</taxon>
        <taxon>Metazoa</taxon>
        <taxon>Ecdysozoa</taxon>
        <taxon>Arthropoda</taxon>
        <taxon>Hexapoda</taxon>
        <taxon>Insecta</taxon>
        <taxon>Pterygota</taxon>
        <taxon>Neoptera</taxon>
        <taxon>Endopterygota</taxon>
        <taxon>Diptera</taxon>
        <taxon>Nematocera</taxon>
        <taxon>Chironomoidea</taxon>
        <taxon>Chironomidae</taxon>
        <taxon>Chironominae</taxon>
        <taxon>Chironomus</taxon>
    </lineage>
</organism>
<keyword evidence="6" id="KW-0675">Receptor</keyword>
<feature type="transmembrane region" description="Helical" evidence="8">
    <location>
        <begin position="922"/>
        <end position="946"/>
    </location>
</feature>
<gene>
    <name evidence="10" type="ORF">CHIRRI_LOCUS463</name>
</gene>
<evidence type="ECO:0000256" key="5">
    <source>
        <dbReference type="ARBA" id="ARBA00023136"/>
    </source>
</evidence>
<name>A0A9N9RGH2_9DIPT</name>
<reference evidence="10" key="2">
    <citation type="submission" date="2022-10" db="EMBL/GenBank/DDBJ databases">
        <authorList>
            <consortium name="ENA_rothamsted_submissions"/>
            <consortium name="culmorum"/>
            <person name="King R."/>
        </authorList>
    </citation>
    <scope>NUCLEOTIDE SEQUENCE</scope>
</reference>
<feature type="transmembrane region" description="Helical" evidence="8">
    <location>
        <begin position="1039"/>
        <end position="1059"/>
    </location>
</feature>
<evidence type="ECO:0000256" key="8">
    <source>
        <dbReference type="SAM" id="Phobius"/>
    </source>
</evidence>
<dbReference type="InterPro" id="IPR052192">
    <property type="entry name" value="Insect_Ionotropic_Sensory_Rcpt"/>
</dbReference>
<proteinExistence type="predicted"/>
<dbReference type="Proteomes" id="UP001153620">
    <property type="component" value="Chromosome 1"/>
</dbReference>
<dbReference type="PANTHER" id="PTHR42643">
    <property type="entry name" value="IONOTROPIC RECEPTOR 20A-RELATED"/>
    <property type="match status" value="1"/>
</dbReference>
<keyword evidence="2" id="KW-1003">Cell membrane</keyword>
<accession>A0A9N9RGH2</accession>
<evidence type="ECO:0000256" key="6">
    <source>
        <dbReference type="ARBA" id="ARBA00023170"/>
    </source>
</evidence>
<feature type="transmembrane region" description="Helical" evidence="8">
    <location>
        <begin position="326"/>
        <end position="346"/>
    </location>
</feature>
<dbReference type="Pfam" id="PF24061">
    <property type="entry name" value="LBD_receptor"/>
    <property type="match status" value="2"/>
</dbReference>
<evidence type="ECO:0000256" key="7">
    <source>
        <dbReference type="ARBA" id="ARBA00023180"/>
    </source>
</evidence>
<dbReference type="SUPFAM" id="SSF53850">
    <property type="entry name" value="Periplasmic binding protein-like II"/>
    <property type="match status" value="2"/>
</dbReference>
<dbReference type="GO" id="GO:0005886">
    <property type="term" value="C:plasma membrane"/>
    <property type="evidence" value="ECO:0007669"/>
    <property type="project" value="UniProtKB-SubCell"/>
</dbReference>
<dbReference type="OrthoDB" id="7739311at2759"/>
<evidence type="ECO:0000256" key="2">
    <source>
        <dbReference type="ARBA" id="ARBA00022475"/>
    </source>
</evidence>
<protein>
    <recommendedName>
        <fullName evidence="9">Putative ionotropic receptor ligand binding domain-containing protein</fullName>
    </recommendedName>
</protein>
<keyword evidence="4 8" id="KW-1133">Transmembrane helix</keyword>
<dbReference type="PANTHER" id="PTHR42643:SF30">
    <property type="entry name" value="IONOTROPIC RECEPTOR 40A-RELATED"/>
    <property type="match status" value="1"/>
</dbReference>
<feature type="transmembrane region" description="Helical" evidence="8">
    <location>
        <begin position="859"/>
        <end position="879"/>
    </location>
</feature>